<keyword evidence="6" id="KW-0051">Antiviral defense</keyword>
<name>A0A848CC69_9BACT</name>
<evidence type="ECO:0000256" key="2">
    <source>
        <dbReference type="ARBA" id="ARBA00022695"/>
    </source>
</evidence>
<dbReference type="RefSeq" id="WP_168936204.1">
    <property type="nucleotide sequence ID" value="NZ_JABAFY010000049.1"/>
</dbReference>
<dbReference type="Pfam" id="PF00078">
    <property type="entry name" value="RVT_1"/>
    <property type="match status" value="1"/>
</dbReference>
<dbReference type="InterPro" id="IPR043502">
    <property type="entry name" value="DNA/RNA_pol_sf"/>
</dbReference>
<evidence type="ECO:0000313" key="10">
    <source>
        <dbReference type="Proteomes" id="UP000522333"/>
    </source>
</evidence>
<dbReference type="InterPro" id="IPR000477">
    <property type="entry name" value="RT_dom"/>
</dbReference>
<evidence type="ECO:0000256" key="5">
    <source>
        <dbReference type="ARBA" id="ARBA00022918"/>
    </source>
</evidence>
<evidence type="ECO:0000256" key="7">
    <source>
        <dbReference type="ARBA" id="ARBA00034120"/>
    </source>
</evidence>
<dbReference type="Proteomes" id="UP000522333">
    <property type="component" value="Unassembled WGS sequence"/>
</dbReference>
<dbReference type="GO" id="GO:0003723">
    <property type="term" value="F:RNA binding"/>
    <property type="evidence" value="ECO:0007669"/>
    <property type="project" value="InterPro"/>
</dbReference>
<evidence type="ECO:0000259" key="8">
    <source>
        <dbReference type="Pfam" id="PF00078"/>
    </source>
</evidence>
<evidence type="ECO:0000256" key="6">
    <source>
        <dbReference type="ARBA" id="ARBA00023118"/>
    </source>
</evidence>
<keyword evidence="5" id="KW-0695">RNA-directed DNA polymerase</keyword>
<organism evidence="9 10">
    <name type="scientific">Desulfovibrio piger</name>
    <dbReference type="NCBI Taxonomy" id="901"/>
    <lineage>
        <taxon>Bacteria</taxon>
        <taxon>Pseudomonadati</taxon>
        <taxon>Thermodesulfobacteriota</taxon>
        <taxon>Desulfovibrionia</taxon>
        <taxon>Desulfovibrionales</taxon>
        <taxon>Desulfovibrionaceae</taxon>
        <taxon>Desulfovibrio</taxon>
    </lineage>
</organism>
<keyword evidence="3" id="KW-0479">Metal-binding</keyword>
<comment type="similarity">
    <text evidence="7">Belongs to the bacterial reverse transcriptase family.</text>
</comment>
<keyword evidence="2" id="KW-0548">Nucleotidyltransferase</keyword>
<gene>
    <name evidence="9" type="ORF">HF854_10320</name>
</gene>
<reference evidence="9 10" key="1">
    <citation type="submission" date="2020-04" db="EMBL/GenBank/DDBJ databases">
        <authorList>
            <person name="Hitch T.C.A."/>
            <person name="Wylensek D."/>
            <person name="Clavel T."/>
        </authorList>
    </citation>
    <scope>NUCLEOTIDE SEQUENCE [LARGE SCALE GENOMIC DNA]</scope>
    <source>
        <strain evidence="9 10">PG-251-APC-1</strain>
    </source>
</reference>
<dbReference type="AlphaFoldDB" id="A0A848CC69"/>
<evidence type="ECO:0000256" key="4">
    <source>
        <dbReference type="ARBA" id="ARBA00022842"/>
    </source>
</evidence>
<evidence type="ECO:0000256" key="1">
    <source>
        <dbReference type="ARBA" id="ARBA00022679"/>
    </source>
</evidence>
<dbReference type="InterPro" id="IPR000123">
    <property type="entry name" value="Reverse_transcriptase_msDNA"/>
</dbReference>
<dbReference type="GO" id="GO:0003964">
    <property type="term" value="F:RNA-directed DNA polymerase activity"/>
    <property type="evidence" value="ECO:0007669"/>
    <property type="project" value="UniProtKB-KW"/>
</dbReference>
<dbReference type="GO" id="GO:0046872">
    <property type="term" value="F:metal ion binding"/>
    <property type="evidence" value="ECO:0007669"/>
    <property type="project" value="UniProtKB-KW"/>
</dbReference>
<evidence type="ECO:0000313" key="9">
    <source>
        <dbReference type="EMBL" id="NME52900.1"/>
    </source>
</evidence>
<keyword evidence="4" id="KW-0460">Magnesium</keyword>
<protein>
    <recommendedName>
        <fullName evidence="8">Reverse transcriptase domain-containing protein</fullName>
    </recommendedName>
</protein>
<proteinExistence type="inferred from homology"/>
<dbReference type="SUPFAM" id="SSF56672">
    <property type="entry name" value="DNA/RNA polymerases"/>
    <property type="match status" value="1"/>
</dbReference>
<comment type="caution">
    <text evidence="9">The sequence shown here is derived from an EMBL/GenBank/DDBJ whole genome shotgun (WGS) entry which is preliminary data.</text>
</comment>
<dbReference type="GO" id="GO:0051607">
    <property type="term" value="P:defense response to virus"/>
    <property type="evidence" value="ECO:0007669"/>
    <property type="project" value="UniProtKB-KW"/>
</dbReference>
<feature type="domain" description="Reverse transcriptase" evidence="8">
    <location>
        <begin position="70"/>
        <end position="259"/>
    </location>
</feature>
<dbReference type="EMBL" id="JABAFY010000049">
    <property type="protein sequence ID" value="NME52900.1"/>
    <property type="molecule type" value="Genomic_DNA"/>
</dbReference>
<dbReference type="PRINTS" id="PR00866">
    <property type="entry name" value="RNADNAPOLMS"/>
</dbReference>
<keyword evidence="1" id="KW-0808">Transferase</keyword>
<evidence type="ECO:0000256" key="3">
    <source>
        <dbReference type="ARBA" id="ARBA00022723"/>
    </source>
</evidence>
<accession>A0A848CC69</accession>
<sequence>MRENVVEITRTHITGGAANPVSHIENWYDLAAVLGLKTGTLSYALRERDKLQTKIRLGDRTVYKSGRALKVIQSRLTTLVEPLFDALPGNECALAYRTGVSATDRIREIPHARMLVTFDIRKYYDNVTLRHIEECLRGCGFRTLGARLVGRYCVVRREGRCTLQQGSPVSPAISNIVGHFYFDTPIRAWLGSEFPDVRATYVRYCDNIALFLHDGVPEGFTDKFKSFVRETFRSGGFRTHKWNCITDSNPVKNQKFLGVVLNAEARVELVVVDRLRAILFNWCLFGGQCTADRFMSEEGIQLRDFMFDGMKVGKLRQIMRGHINYVKRINSKHGLWLDKLLGAALYLDEKGMPACANEEMFRRVKKYKDCNESYDDFMAGITSITG</sequence>